<dbReference type="InterPro" id="IPR001584">
    <property type="entry name" value="Integrase_cat-core"/>
</dbReference>
<dbReference type="PANTHER" id="PTHR35004:SF8">
    <property type="entry name" value="TRANSPOSASE RV3428C-RELATED"/>
    <property type="match status" value="1"/>
</dbReference>
<dbReference type="eggNOG" id="COG4584">
    <property type="taxonomic scope" value="Bacteria"/>
</dbReference>
<evidence type="ECO:0000259" key="2">
    <source>
        <dbReference type="PROSITE" id="PS50994"/>
    </source>
</evidence>
<evidence type="ECO:0000256" key="1">
    <source>
        <dbReference type="ARBA" id="ARBA00009277"/>
    </source>
</evidence>
<feature type="domain" description="Integrase catalytic" evidence="2">
    <location>
        <begin position="128"/>
        <end position="331"/>
    </location>
</feature>
<dbReference type="NCBIfam" id="NF033546">
    <property type="entry name" value="transpos_IS21"/>
    <property type="match status" value="1"/>
</dbReference>
<dbReference type="GO" id="GO:0003676">
    <property type="term" value="F:nucleic acid binding"/>
    <property type="evidence" value="ECO:0007669"/>
    <property type="project" value="InterPro"/>
</dbReference>
<dbReference type="RefSeq" id="WP_008610833.1">
    <property type="nucleotide sequence ID" value="NZ_JH651379.1"/>
</dbReference>
<dbReference type="EMBL" id="JH651379">
    <property type="protein sequence ID" value="EIJ39321.1"/>
    <property type="molecule type" value="Genomic_DNA"/>
</dbReference>
<dbReference type="PANTHER" id="PTHR35004">
    <property type="entry name" value="TRANSPOSASE RV3428C-RELATED"/>
    <property type="match status" value="1"/>
</dbReference>
<dbReference type="SUPFAM" id="SSF46689">
    <property type="entry name" value="Homeodomain-like"/>
    <property type="match status" value="1"/>
</dbReference>
<dbReference type="OrthoDB" id="3193769at2"/>
<dbReference type="InterPro" id="IPR009057">
    <property type="entry name" value="Homeodomain-like_sf"/>
</dbReference>
<comment type="similarity">
    <text evidence="1">Belongs to the transposase IS21/IS408/IS1162 family.</text>
</comment>
<dbReference type="PROSITE" id="PS50994">
    <property type="entry name" value="INTEGRASE"/>
    <property type="match status" value="1"/>
</dbReference>
<dbReference type="EMBL" id="JH651379">
    <property type="protein sequence ID" value="EIJ38280.1"/>
    <property type="molecule type" value="Genomic_DNA"/>
</dbReference>
<evidence type="ECO:0000313" key="5">
    <source>
        <dbReference type="EMBL" id="EIJ37872.1"/>
    </source>
</evidence>
<dbReference type="EMBL" id="JH651379">
    <property type="protein sequence ID" value="EIJ37872.1"/>
    <property type="molecule type" value="Genomic_DNA"/>
</dbReference>
<dbReference type="AlphaFoldDB" id="I3C2M9"/>
<evidence type="ECO:0000313" key="3">
    <source>
        <dbReference type="EMBL" id="EIJ37450.1"/>
    </source>
</evidence>
<protein>
    <submittedName>
        <fullName evidence="5">Transposase</fullName>
    </submittedName>
</protein>
<dbReference type="Pfam" id="PF22483">
    <property type="entry name" value="Mu-transpos_C_2"/>
    <property type="match status" value="1"/>
</dbReference>
<dbReference type="EMBL" id="JH651379">
    <property type="protein sequence ID" value="EIJ39063.1"/>
    <property type="molecule type" value="Genomic_DNA"/>
</dbReference>
<dbReference type="Gene3D" id="1.10.10.60">
    <property type="entry name" value="Homeodomain-like"/>
    <property type="match status" value="1"/>
</dbReference>
<dbReference type="EMBL" id="JH651380">
    <property type="protein sequence ID" value="EIJ37450.1"/>
    <property type="molecule type" value="Genomic_DNA"/>
</dbReference>
<evidence type="ECO:0000313" key="6">
    <source>
        <dbReference type="EMBL" id="EIJ38280.1"/>
    </source>
</evidence>
<accession>I3C2M9</accession>
<evidence type="ECO:0000313" key="8">
    <source>
        <dbReference type="EMBL" id="EIJ38697.1"/>
    </source>
</evidence>
<reference evidence="5 12" key="1">
    <citation type="submission" date="2012-02" db="EMBL/GenBank/DDBJ databases">
        <title>Improved High-Quality Draft genome of Joostella marina DSM 19592.</title>
        <authorList>
            <consortium name="US DOE Joint Genome Institute (JGI-PGF)"/>
            <person name="Lucas S."/>
            <person name="Copeland A."/>
            <person name="Lapidus A."/>
            <person name="Bruce D."/>
            <person name="Goodwin L."/>
            <person name="Pitluck S."/>
            <person name="Peters L."/>
            <person name="Chertkov O."/>
            <person name="Ovchinnikova G."/>
            <person name="Kyrpides N."/>
            <person name="Mavromatis K."/>
            <person name="Detter J.C."/>
            <person name="Han C."/>
            <person name="Land M."/>
            <person name="Hauser L."/>
            <person name="Markowitz V."/>
            <person name="Cheng J.-F."/>
            <person name="Hugenholtz P."/>
            <person name="Woyke T."/>
            <person name="Wu D."/>
            <person name="Tindall B."/>
            <person name="Brambilla E."/>
            <person name="Klenk H.-P."/>
            <person name="Eisen J.A."/>
        </authorList>
    </citation>
    <scope>NUCLEOTIDE SEQUENCE [LARGE SCALE GENOMIC DNA]</scope>
    <source>
        <strain evidence="5 12">DSM 19592</strain>
    </source>
</reference>
<evidence type="ECO:0000313" key="10">
    <source>
        <dbReference type="EMBL" id="EIJ39321.1"/>
    </source>
</evidence>
<proteinExistence type="inferred from homology"/>
<evidence type="ECO:0000313" key="12">
    <source>
        <dbReference type="Proteomes" id="UP000004690"/>
    </source>
</evidence>
<dbReference type="SUPFAM" id="SSF53098">
    <property type="entry name" value="Ribonuclease H-like"/>
    <property type="match status" value="1"/>
</dbReference>
<dbReference type="GO" id="GO:0015074">
    <property type="term" value="P:DNA integration"/>
    <property type="evidence" value="ECO:0007669"/>
    <property type="project" value="InterPro"/>
</dbReference>
<gene>
    <name evidence="3" type="ORF">JoomaDRAFT_0393</name>
    <name evidence="4" type="ORF">JoomaDRAFT_0758</name>
    <name evidence="5" type="ORF">JoomaDRAFT_0844</name>
    <name evidence="6" type="ORF">JoomaDRAFT_1264</name>
    <name evidence="7" type="ORF">JoomaDRAFT_1658</name>
    <name evidence="8" type="ORF">JoomaDRAFT_1686</name>
    <name evidence="9" type="ORF">JoomaDRAFT_2069</name>
    <name evidence="10" type="ORF">JoomaDRAFT_2336</name>
    <name evidence="11" type="ORF">JoomaDRAFT_2973</name>
</gene>
<dbReference type="Gene3D" id="3.30.420.10">
    <property type="entry name" value="Ribonuclease H-like superfamily/Ribonuclease H"/>
    <property type="match status" value="1"/>
</dbReference>
<dbReference type="EMBL" id="JH651379">
    <property type="protein sequence ID" value="EIJ38670.1"/>
    <property type="molecule type" value="Genomic_DNA"/>
</dbReference>
<dbReference type="Proteomes" id="UP000004690">
    <property type="component" value="Unassembled WGS sequence"/>
</dbReference>
<keyword evidence="12" id="KW-1185">Reference proteome</keyword>
<evidence type="ECO:0000313" key="4">
    <source>
        <dbReference type="EMBL" id="EIJ37792.1"/>
    </source>
</evidence>
<dbReference type="EMBL" id="JH651379">
    <property type="protein sequence ID" value="EIJ39930.1"/>
    <property type="molecule type" value="Genomic_DNA"/>
</dbReference>
<dbReference type="STRING" id="926559.JoomaDRAFT_0393"/>
<dbReference type="InterPro" id="IPR054353">
    <property type="entry name" value="IstA-like_C"/>
</dbReference>
<sequence length="514" mass="59634">MANIHLDMRKIKQLYRLHTQGVSKRSISKQLGISRNTVRKYIELLLKSKLTSEEVDKLGFEDLRILLHIDETHITTRHEYVFKLYPEVSKRLKKVGVTRYMIWEDYYQNKKVFISYSRFCHLYRVWSRTQNPVMRFNHKAGDKMFVDFTGKKLAIIDPATGLLKEMEVFIAVLGASGYTYVEACRSQKREDFIGCIVGALHFFGGVPRAIVTDNLKSAVTKSSKYEPILNESLLAMATHYDTTILPTRTYRPRDKALVENAVKIIYTRVFAPLNGNDYYTLSALNEAVLELTGKHNKINFQARDCSRLDLFTSLEQEELLPLPTDKYQLRAYLMGTVYKTSHIHINKDKHYYSVPYRYIGKKVRIIYTKDTVEIYYKQKRIAVHKRGLKRHGYTTDSEHMPSTHRYVADWNPDTFLNWAEGIGGHCKTFITLLLGKRQHPEQSYKSCAGVLGLAKKVGNERLDNACKRALDYERINYQSVKSILEKGLDFIQEDTNTESTIPKHGNIRGGDYYK</sequence>
<evidence type="ECO:0000313" key="9">
    <source>
        <dbReference type="EMBL" id="EIJ39063.1"/>
    </source>
</evidence>
<dbReference type="EMBL" id="JH651379">
    <property type="protein sequence ID" value="EIJ37792.1"/>
    <property type="molecule type" value="Genomic_DNA"/>
</dbReference>
<dbReference type="InterPro" id="IPR036397">
    <property type="entry name" value="RNaseH_sf"/>
</dbReference>
<evidence type="ECO:0000313" key="7">
    <source>
        <dbReference type="EMBL" id="EIJ38670.1"/>
    </source>
</evidence>
<name>I3C2M9_9FLAO</name>
<dbReference type="HOGENOM" id="CLU_020626_11_0_10"/>
<evidence type="ECO:0000313" key="11">
    <source>
        <dbReference type="EMBL" id="EIJ39930.1"/>
    </source>
</evidence>
<organism evidence="5 12">
    <name type="scientific">Galbibacter orientalis DSM 19592</name>
    <dbReference type="NCBI Taxonomy" id="926559"/>
    <lineage>
        <taxon>Bacteria</taxon>
        <taxon>Pseudomonadati</taxon>
        <taxon>Bacteroidota</taxon>
        <taxon>Flavobacteriia</taxon>
        <taxon>Flavobacteriales</taxon>
        <taxon>Flavobacteriaceae</taxon>
        <taxon>Galbibacter</taxon>
    </lineage>
</organism>
<dbReference type="EMBL" id="JH651379">
    <property type="protein sequence ID" value="EIJ38697.1"/>
    <property type="molecule type" value="Genomic_DNA"/>
</dbReference>
<dbReference type="InterPro" id="IPR012337">
    <property type="entry name" value="RNaseH-like_sf"/>
</dbReference>